<proteinExistence type="predicted"/>
<accession>A0AAW2PRY1</accession>
<dbReference type="PANTHER" id="PTHR48258">
    <property type="entry name" value="DUF4218 DOMAIN-CONTAINING PROTEIN-RELATED"/>
    <property type="match status" value="1"/>
</dbReference>
<organism evidence="2">
    <name type="scientific">Sesamum angustifolium</name>
    <dbReference type="NCBI Taxonomy" id="2727405"/>
    <lineage>
        <taxon>Eukaryota</taxon>
        <taxon>Viridiplantae</taxon>
        <taxon>Streptophyta</taxon>
        <taxon>Embryophyta</taxon>
        <taxon>Tracheophyta</taxon>
        <taxon>Spermatophyta</taxon>
        <taxon>Magnoliopsida</taxon>
        <taxon>eudicotyledons</taxon>
        <taxon>Gunneridae</taxon>
        <taxon>Pentapetalae</taxon>
        <taxon>asterids</taxon>
        <taxon>lamiids</taxon>
        <taxon>Lamiales</taxon>
        <taxon>Pedaliaceae</taxon>
        <taxon>Sesamum</taxon>
    </lineage>
</organism>
<evidence type="ECO:0000259" key="1">
    <source>
        <dbReference type="Pfam" id="PF13960"/>
    </source>
</evidence>
<name>A0AAW2PRY1_9LAMI</name>
<comment type="caution">
    <text evidence="2">The sequence shown here is derived from an EMBL/GenBank/DDBJ whole genome shotgun (WGS) entry which is preliminary data.</text>
</comment>
<dbReference type="InterPro" id="IPR025452">
    <property type="entry name" value="DUF4218"/>
</dbReference>
<sequence>MYPFERFLRELKKKKVKNKAHVEASIVEAYIVEEIGWFTSHYFEPHVTCKRRRPSRNDDLTREHERIFRDIFNHPGRPSGALKKRYATGQERHMMETYVLCNSEVAAPYYESFLNELYKTYSPDDPLIDQLVTIDFVGWFKSRVESELQNIEDDLLRSLYWGPKQLVKTWPCYFVNGFNFHTEDHNVGKSK</sequence>
<dbReference type="AlphaFoldDB" id="A0AAW2PRY1"/>
<evidence type="ECO:0000313" key="2">
    <source>
        <dbReference type="EMBL" id="KAL0358499.1"/>
    </source>
</evidence>
<feature type="domain" description="DUF4218" evidence="1">
    <location>
        <begin position="1"/>
        <end position="57"/>
    </location>
</feature>
<gene>
    <name evidence="2" type="ORF">Sangu_0699300</name>
</gene>
<dbReference type="EMBL" id="JACGWK010000004">
    <property type="protein sequence ID" value="KAL0358499.1"/>
    <property type="molecule type" value="Genomic_DNA"/>
</dbReference>
<dbReference type="PANTHER" id="PTHR48258:SF4">
    <property type="entry name" value="DUF4216 DOMAIN-CONTAINING PROTEIN"/>
    <property type="match status" value="1"/>
</dbReference>
<dbReference type="Pfam" id="PF13960">
    <property type="entry name" value="DUF4218"/>
    <property type="match status" value="1"/>
</dbReference>
<protein>
    <recommendedName>
        <fullName evidence="1">DUF4218 domain-containing protein</fullName>
    </recommendedName>
</protein>
<reference evidence="2" key="1">
    <citation type="submission" date="2020-06" db="EMBL/GenBank/DDBJ databases">
        <authorList>
            <person name="Li T."/>
            <person name="Hu X."/>
            <person name="Zhang T."/>
            <person name="Song X."/>
            <person name="Zhang H."/>
            <person name="Dai N."/>
            <person name="Sheng W."/>
            <person name="Hou X."/>
            <person name="Wei L."/>
        </authorList>
    </citation>
    <scope>NUCLEOTIDE SEQUENCE</scope>
    <source>
        <strain evidence="2">G01</strain>
        <tissue evidence="2">Leaf</tissue>
    </source>
</reference>
<reference evidence="2" key="2">
    <citation type="journal article" date="2024" name="Plant">
        <title>Genomic evolution and insights into agronomic trait innovations of Sesamum species.</title>
        <authorList>
            <person name="Miao H."/>
            <person name="Wang L."/>
            <person name="Qu L."/>
            <person name="Liu H."/>
            <person name="Sun Y."/>
            <person name="Le M."/>
            <person name="Wang Q."/>
            <person name="Wei S."/>
            <person name="Zheng Y."/>
            <person name="Lin W."/>
            <person name="Duan Y."/>
            <person name="Cao H."/>
            <person name="Xiong S."/>
            <person name="Wang X."/>
            <person name="Wei L."/>
            <person name="Li C."/>
            <person name="Ma Q."/>
            <person name="Ju M."/>
            <person name="Zhao R."/>
            <person name="Li G."/>
            <person name="Mu C."/>
            <person name="Tian Q."/>
            <person name="Mei H."/>
            <person name="Zhang T."/>
            <person name="Gao T."/>
            <person name="Zhang H."/>
        </authorList>
    </citation>
    <scope>NUCLEOTIDE SEQUENCE</scope>
    <source>
        <strain evidence="2">G01</strain>
    </source>
</reference>